<organism evidence="5 6">
    <name type="scientific">Acidimangrovimonas pyrenivorans</name>
    <dbReference type="NCBI Taxonomy" id="2030798"/>
    <lineage>
        <taxon>Bacteria</taxon>
        <taxon>Pseudomonadati</taxon>
        <taxon>Pseudomonadota</taxon>
        <taxon>Alphaproteobacteria</taxon>
        <taxon>Rhodobacterales</taxon>
        <taxon>Paracoccaceae</taxon>
        <taxon>Acidimangrovimonas</taxon>
    </lineage>
</organism>
<dbReference type="Pfam" id="PF09375">
    <property type="entry name" value="Peptidase_M75"/>
    <property type="match status" value="1"/>
</dbReference>
<proteinExistence type="predicted"/>
<evidence type="ECO:0000313" key="5">
    <source>
        <dbReference type="EMBL" id="MFC2969433.1"/>
    </source>
</evidence>
<evidence type="ECO:0000256" key="1">
    <source>
        <dbReference type="ARBA" id="ARBA00004196"/>
    </source>
</evidence>
<dbReference type="InterPro" id="IPR038352">
    <property type="entry name" value="Imelysin_sf"/>
</dbReference>
<evidence type="ECO:0000256" key="3">
    <source>
        <dbReference type="SAM" id="SignalP"/>
    </source>
</evidence>
<evidence type="ECO:0000259" key="4">
    <source>
        <dbReference type="Pfam" id="PF09375"/>
    </source>
</evidence>
<dbReference type="Proteomes" id="UP001595443">
    <property type="component" value="Unassembled WGS sequence"/>
</dbReference>
<feature type="chain" id="PRO_5047499362" evidence="3">
    <location>
        <begin position="24"/>
        <end position="422"/>
    </location>
</feature>
<comment type="subcellular location">
    <subcellularLocation>
        <location evidence="1">Cell envelope</location>
    </subcellularLocation>
</comment>
<keyword evidence="2 3" id="KW-0732">Signal</keyword>
<dbReference type="RefSeq" id="WP_377834142.1">
    <property type="nucleotide sequence ID" value="NZ_JBHRSK010000013.1"/>
</dbReference>
<dbReference type="EMBL" id="JBHRSK010000013">
    <property type="protein sequence ID" value="MFC2969433.1"/>
    <property type="molecule type" value="Genomic_DNA"/>
</dbReference>
<name>A0ABV7AJZ3_9RHOB</name>
<sequence length="422" mass="44657">MRPAHLAACALAFTLPALTPAKAEIDRSAIVANYADIAAAGYADSLTGAKALSAAVDAFLAAPSEDTLAAARTAWRAARTPYMQTEVFRFGNPIVDDWEGRVNAWPLDEGLIDYVAPGYFGAEENTVAELNVVATPKFTLSGQQVDASRITPALLSDVLQEADGNEANVATGYHAIEFLLWGQDLTSDKPVAGQRPYTDYLQGDGCTHGNCDRRAAYLKTATDLLVSDLSWMTAQWTQDGPARTRLMADPDAGIAAILTGMGSLSYGELAGQRVKLGLMLHDPEEEHDCFSDNTPESHHDDVLGVQNVYLGRYTRTDGSVVSGPSLSALVAAADPDLDAALKGQLTASLAATQALRDASARGMHYDMMLQVGNDAGGKLIMALVDTLVAQSRSIERVSTALHLSGVNVAGDDSLNAPGEVFK</sequence>
<gene>
    <name evidence="5" type="ORF">ACFOES_15130</name>
</gene>
<keyword evidence="6" id="KW-1185">Reference proteome</keyword>
<feature type="signal peptide" evidence="3">
    <location>
        <begin position="1"/>
        <end position="23"/>
    </location>
</feature>
<comment type="caution">
    <text evidence="5">The sequence shown here is derived from an EMBL/GenBank/DDBJ whole genome shotgun (WGS) entry which is preliminary data.</text>
</comment>
<accession>A0ABV7AJZ3</accession>
<dbReference type="Gene3D" id="1.20.1420.20">
    <property type="entry name" value="M75 peptidase, HXXE motif"/>
    <property type="match status" value="1"/>
</dbReference>
<protein>
    <submittedName>
        <fullName evidence="5">Imelysin family protein</fullName>
    </submittedName>
</protein>
<dbReference type="InterPro" id="IPR018976">
    <property type="entry name" value="Imelysin-like"/>
</dbReference>
<reference evidence="6" key="1">
    <citation type="journal article" date="2019" name="Int. J. Syst. Evol. Microbiol.">
        <title>The Global Catalogue of Microorganisms (GCM) 10K type strain sequencing project: providing services to taxonomists for standard genome sequencing and annotation.</title>
        <authorList>
            <consortium name="The Broad Institute Genomics Platform"/>
            <consortium name="The Broad Institute Genome Sequencing Center for Infectious Disease"/>
            <person name="Wu L."/>
            <person name="Ma J."/>
        </authorList>
    </citation>
    <scope>NUCLEOTIDE SEQUENCE [LARGE SCALE GENOMIC DNA]</scope>
    <source>
        <strain evidence="6">KCTC 62192</strain>
    </source>
</reference>
<evidence type="ECO:0000313" key="6">
    <source>
        <dbReference type="Proteomes" id="UP001595443"/>
    </source>
</evidence>
<feature type="domain" description="Imelysin-like" evidence="4">
    <location>
        <begin position="38"/>
        <end position="393"/>
    </location>
</feature>
<dbReference type="CDD" id="cd14657">
    <property type="entry name" value="Imelysin_IrpA-like"/>
    <property type="match status" value="1"/>
</dbReference>
<evidence type="ECO:0000256" key="2">
    <source>
        <dbReference type="ARBA" id="ARBA00022729"/>
    </source>
</evidence>